<comment type="caution">
    <text evidence="7">The sequence shown here is derived from an EMBL/GenBank/DDBJ whole genome shotgun (WGS) entry which is preliminary data.</text>
</comment>
<keyword evidence="2" id="KW-0677">Repeat</keyword>
<dbReference type="InterPro" id="IPR036236">
    <property type="entry name" value="Znf_C2H2_sf"/>
</dbReference>
<dbReference type="PROSITE" id="PS00028">
    <property type="entry name" value="ZINC_FINGER_C2H2_1"/>
    <property type="match status" value="1"/>
</dbReference>
<evidence type="ECO:0000256" key="5">
    <source>
        <dbReference type="PROSITE-ProRule" id="PRU00042"/>
    </source>
</evidence>
<dbReference type="AlphaFoldDB" id="A0AAW1UP76"/>
<evidence type="ECO:0000256" key="2">
    <source>
        <dbReference type="ARBA" id="ARBA00022737"/>
    </source>
</evidence>
<gene>
    <name evidence="7" type="ORF">WA026_020854</name>
</gene>
<accession>A0AAW1UP76</accession>
<evidence type="ECO:0000313" key="7">
    <source>
        <dbReference type="EMBL" id="KAK9882333.1"/>
    </source>
</evidence>
<dbReference type="Pfam" id="PF00096">
    <property type="entry name" value="zf-C2H2"/>
    <property type="match status" value="3"/>
</dbReference>
<keyword evidence="1" id="KW-0479">Metal-binding</keyword>
<evidence type="ECO:0000256" key="3">
    <source>
        <dbReference type="ARBA" id="ARBA00022771"/>
    </source>
</evidence>
<keyword evidence="3 5" id="KW-0863">Zinc-finger</keyword>
<dbReference type="InterPro" id="IPR013087">
    <property type="entry name" value="Znf_C2H2_type"/>
</dbReference>
<dbReference type="EMBL" id="JARQZJ010000075">
    <property type="protein sequence ID" value="KAK9882333.1"/>
    <property type="molecule type" value="Genomic_DNA"/>
</dbReference>
<reference evidence="7 8" key="1">
    <citation type="submission" date="2023-03" db="EMBL/GenBank/DDBJ databases">
        <title>Genome insight into feeding habits of ladybird beetles.</title>
        <authorList>
            <person name="Li H.-S."/>
            <person name="Huang Y.-H."/>
            <person name="Pang H."/>
        </authorList>
    </citation>
    <scope>NUCLEOTIDE SEQUENCE [LARGE SCALE GENOMIC DNA]</scope>
    <source>
        <strain evidence="7">SYSU_2023b</strain>
        <tissue evidence="7">Whole body</tissue>
    </source>
</reference>
<dbReference type="GO" id="GO:0008270">
    <property type="term" value="F:zinc ion binding"/>
    <property type="evidence" value="ECO:0007669"/>
    <property type="project" value="UniProtKB-KW"/>
</dbReference>
<dbReference type="GO" id="GO:0000977">
    <property type="term" value="F:RNA polymerase II transcription regulatory region sequence-specific DNA binding"/>
    <property type="evidence" value="ECO:0007669"/>
    <property type="project" value="TreeGrafter"/>
</dbReference>
<evidence type="ECO:0000256" key="4">
    <source>
        <dbReference type="ARBA" id="ARBA00022833"/>
    </source>
</evidence>
<feature type="domain" description="C2H2-type" evidence="6">
    <location>
        <begin position="8"/>
        <end position="35"/>
    </location>
</feature>
<dbReference type="GO" id="GO:0005634">
    <property type="term" value="C:nucleus"/>
    <property type="evidence" value="ECO:0007669"/>
    <property type="project" value="TreeGrafter"/>
</dbReference>
<organism evidence="7 8">
    <name type="scientific">Henosepilachna vigintioctopunctata</name>
    <dbReference type="NCBI Taxonomy" id="420089"/>
    <lineage>
        <taxon>Eukaryota</taxon>
        <taxon>Metazoa</taxon>
        <taxon>Ecdysozoa</taxon>
        <taxon>Arthropoda</taxon>
        <taxon>Hexapoda</taxon>
        <taxon>Insecta</taxon>
        <taxon>Pterygota</taxon>
        <taxon>Neoptera</taxon>
        <taxon>Endopterygota</taxon>
        <taxon>Coleoptera</taxon>
        <taxon>Polyphaga</taxon>
        <taxon>Cucujiformia</taxon>
        <taxon>Coccinelloidea</taxon>
        <taxon>Coccinellidae</taxon>
        <taxon>Epilachninae</taxon>
        <taxon>Epilachnini</taxon>
        <taxon>Henosepilachna</taxon>
    </lineage>
</organism>
<sequence>MLSLSETFKCENCDRVYKWKKSYLCHTRNECGKAPKYSCGICSKRSKLKGNIKKHLLSVHGVTDESQLGKYIVFMSITFKCENCDRVYKWKKNYLYHIRNECGKAPQYSCGICSKRSKVKGNVKKHLFSVHGVTDKSQLEKYVVFLSNTFKCENCDRVYKWKKNYLFHTRNQCGKDPQYSCGICSRRSKLKGNIKKHLVSVHGVTDKSQLGKYVVFLSYPKFECVNCYRRYKWKRGLIQHLRYECGKEPQFICPVRTCDYRACLKGPCPPFVCNQCGRRYSFKTSLGRHIKYECQKEPSFKCTLCEYKCKQKNAPHWCPQCPRRYKSKSGLMTHIRYECQKEPSFRCDICNYKCKQKGNLKLHMKNRHKIIGFPIFRL</sequence>
<feature type="domain" description="C2H2-type" evidence="6">
    <location>
        <begin position="79"/>
        <end position="106"/>
    </location>
</feature>
<dbReference type="PANTHER" id="PTHR24409">
    <property type="entry name" value="ZINC FINGER PROTEIN 142"/>
    <property type="match status" value="1"/>
</dbReference>
<dbReference type="PANTHER" id="PTHR24409:SF295">
    <property type="entry name" value="AZ2-RELATED"/>
    <property type="match status" value="1"/>
</dbReference>
<evidence type="ECO:0000259" key="6">
    <source>
        <dbReference type="PROSITE" id="PS50157"/>
    </source>
</evidence>
<dbReference type="GO" id="GO:0000981">
    <property type="term" value="F:DNA-binding transcription factor activity, RNA polymerase II-specific"/>
    <property type="evidence" value="ECO:0007669"/>
    <property type="project" value="TreeGrafter"/>
</dbReference>
<proteinExistence type="predicted"/>
<feature type="domain" description="C2H2-type" evidence="6">
    <location>
        <begin position="150"/>
        <end position="177"/>
    </location>
</feature>
<dbReference type="PROSITE" id="PS50157">
    <property type="entry name" value="ZINC_FINGER_C2H2_2"/>
    <property type="match status" value="6"/>
</dbReference>
<evidence type="ECO:0000313" key="8">
    <source>
        <dbReference type="Proteomes" id="UP001431783"/>
    </source>
</evidence>
<keyword evidence="4" id="KW-0862">Zinc</keyword>
<evidence type="ECO:0000256" key="1">
    <source>
        <dbReference type="ARBA" id="ARBA00022723"/>
    </source>
</evidence>
<dbReference type="Proteomes" id="UP001431783">
    <property type="component" value="Unassembled WGS sequence"/>
</dbReference>
<protein>
    <recommendedName>
        <fullName evidence="6">C2H2-type domain-containing protein</fullName>
    </recommendedName>
</protein>
<feature type="domain" description="C2H2-type" evidence="6">
    <location>
        <begin position="316"/>
        <end position="343"/>
    </location>
</feature>
<feature type="domain" description="C2H2-type" evidence="6">
    <location>
        <begin position="222"/>
        <end position="249"/>
    </location>
</feature>
<keyword evidence="8" id="KW-1185">Reference proteome</keyword>
<feature type="domain" description="C2H2-type" evidence="6">
    <location>
        <begin position="271"/>
        <end position="298"/>
    </location>
</feature>
<dbReference type="Gene3D" id="3.30.160.60">
    <property type="entry name" value="Classic Zinc Finger"/>
    <property type="match status" value="5"/>
</dbReference>
<name>A0AAW1UP76_9CUCU</name>
<dbReference type="SUPFAM" id="SSF57667">
    <property type="entry name" value="beta-beta-alpha zinc fingers"/>
    <property type="match status" value="3"/>
</dbReference>
<dbReference type="SMART" id="SM00355">
    <property type="entry name" value="ZnF_C2H2"/>
    <property type="match status" value="10"/>
</dbReference>